<gene>
    <name evidence="3" type="ORF">KQX54_012932</name>
</gene>
<sequence length="451" mass="50671">MIGQANDNANCQKEEPKLPGCSVMAPPTTSYNNKYGVQARAKQNYYRQPYRPQSPRFPRLCHNCGLLGHFLDVCINPRQNICNNCIEIGHTRKNCPLLLKVNRSRSSQDNPSSSEQCNDPRTENERKTHLHLSRVPRPLTSTATFTVSIDTGNFNQRISWVEDDQHGYQTVARTPPWTENQPAILQHGLRVFDDPGNQENNEPVIFKEDELDPGFKVENNKTRLWSQNTGLGGWISDQHAPNNTLETSSRAAFIPRIPQSDSLSMKVNSKLAERKVFISGPGPRPPIVTAKIPMSLWIFGVTLNGILDTGSERSYINSKIHDDLKELASGELRTDETQERGVVLANHTECKSRGGAPFIIQIGSVAGKQYLSVLENLSHPIVLGMGFALQFEVIIDSKNKTWHFNGSLELHPFELVSFGERHPDSGVTTTEQDQDKDIQEDFGRESEKFKD</sequence>
<feature type="domain" description="CCHC-type" evidence="2">
    <location>
        <begin position="60"/>
        <end position="76"/>
    </location>
</feature>
<dbReference type="SMART" id="SM00343">
    <property type="entry name" value="ZnF_C2HC"/>
    <property type="match status" value="2"/>
</dbReference>
<feature type="compositionally biased region" description="Basic and acidic residues" evidence="1">
    <location>
        <begin position="118"/>
        <end position="127"/>
    </location>
</feature>
<evidence type="ECO:0000313" key="3">
    <source>
        <dbReference type="EMBL" id="KAH0549714.1"/>
    </source>
</evidence>
<reference evidence="3 4" key="1">
    <citation type="journal article" date="2021" name="J. Hered.">
        <title>A chromosome-level genome assembly of the parasitoid wasp, Cotesia glomerata (Hymenoptera: Braconidae).</title>
        <authorList>
            <person name="Pinto B.J."/>
            <person name="Weis J.J."/>
            <person name="Gamble T."/>
            <person name="Ode P.J."/>
            <person name="Paul R."/>
            <person name="Zaspel J.M."/>
        </authorList>
    </citation>
    <scope>NUCLEOTIDE SEQUENCE [LARGE SCALE GENOMIC DNA]</scope>
    <source>
        <strain evidence="3">CgM1</strain>
    </source>
</reference>
<dbReference type="InterPro" id="IPR001878">
    <property type="entry name" value="Znf_CCHC"/>
</dbReference>
<feature type="compositionally biased region" description="Basic and acidic residues" evidence="1">
    <location>
        <begin position="433"/>
        <end position="451"/>
    </location>
</feature>
<dbReference type="InterPro" id="IPR001969">
    <property type="entry name" value="Aspartic_peptidase_AS"/>
</dbReference>
<dbReference type="InterPro" id="IPR036875">
    <property type="entry name" value="Znf_CCHC_sf"/>
</dbReference>
<dbReference type="InterPro" id="IPR021109">
    <property type="entry name" value="Peptidase_aspartic_dom_sf"/>
</dbReference>
<name>A0AAV7IH31_COTGL</name>
<feature type="domain" description="CCHC-type" evidence="2">
    <location>
        <begin position="81"/>
        <end position="97"/>
    </location>
</feature>
<dbReference type="PROSITE" id="PS00141">
    <property type="entry name" value="ASP_PROTEASE"/>
    <property type="match status" value="1"/>
</dbReference>
<feature type="compositionally biased region" description="Low complexity" evidence="1">
    <location>
        <begin position="104"/>
        <end position="114"/>
    </location>
</feature>
<proteinExistence type="predicted"/>
<keyword evidence="4" id="KW-1185">Reference proteome</keyword>
<dbReference type="EMBL" id="JAHXZJ010001864">
    <property type="protein sequence ID" value="KAH0549714.1"/>
    <property type="molecule type" value="Genomic_DNA"/>
</dbReference>
<dbReference type="SUPFAM" id="SSF57756">
    <property type="entry name" value="Retrovirus zinc finger-like domains"/>
    <property type="match status" value="1"/>
</dbReference>
<dbReference type="Proteomes" id="UP000826195">
    <property type="component" value="Unassembled WGS sequence"/>
</dbReference>
<organism evidence="3 4">
    <name type="scientific">Cotesia glomerata</name>
    <name type="common">Lepidopteran parasitic wasp</name>
    <name type="synonym">Apanteles glomeratus</name>
    <dbReference type="NCBI Taxonomy" id="32391"/>
    <lineage>
        <taxon>Eukaryota</taxon>
        <taxon>Metazoa</taxon>
        <taxon>Ecdysozoa</taxon>
        <taxon>Arthropoda</taxon>
        <taxon>Hexapoda</taxon>
        <taxon>Insecta</taxon>
        <taxon>Pterygota</taxon>
        <taxon>Neoptera</taxon>
        <taxon>Endopterygota</taxon>
        <taxon>Hymenoptera</taxon>
        <taxon>Apocrita</taxon>
        <taxon>Ichneumonoidea</taxon>
        <taxon>Braconidae</taxon>
        <taxon>Microgastrinae</taxon>
        <taxon>Cotesia</taxon>
    </lineage>
</organism>
<dbReference type="AlphaFoldDB" id="A0AAV7IH31"/>
<dbReference type="Gene3D" id="2.40.70.10">
    <property type="entry name" value="Acid Proteases"/>
    <property type="match status" value="1"/>
</dbReference>
<dbReference type="GO" id="GO:0006508">
    <property type="term" value="P:proteolysis"/>
    <property type="evidence" value="ECO:0007669"/>
    <property type="project" value="InterPro"/>
</dbReference>
<evidence type="ECO:0000256" key="1">
    <source>
        <dbReference type="SAM" id="MobiDB-lite"/>
    </source>
</evidence>
<dbReference type="Gene3D" id="4.10.60.10">
    <property type="entry name" value="Zinc finger, CCHC-type"/>
    <property type="match status" value="1"/>
</dbReference>
<feature type="region of interest" description="Disordered" evidence="1">
    <location>
        <begin position="421"/>
        <end position="451"/>
    </location>
</feature>
<dbReference type="GO" id="GO:0003676">
    <property type="term" value="F:nucleic acid binding"/>
    <property type="evidence" value="ECO:0007669"/>
    <property type="project" value="InterPro"/>
</dbReference>
<feature type="region of interest" description="Disordered" evidence="1">
    <location>
        <begin position="103"/>
        <end position="137"/>
    </location>
</feature>
<dbReference type="GO" id="GO:0008270">
    <property type="term" value="F:zinc ion binding"/>
    <property type="evidence" value="ECO:0007669"/>
    <property type="project" value="InterPro"/>
</dbReference>
<evidence type="ECO:0000313" key="4">
    <source>
        <dbReference type="Proteomes" id="UP000826195"/>
    </source>
</evidence>
<evidence type="ECO:0000259" key="2">
    <source>
        <dbReference type="SMART" id="SM00343"/>
    </source>
</evidence>
<dbReference type="GO" id="GO:0004190">
    <property type="term" value="F:aspartic-type endopeptidase activity"/>
    <property type="evidence" value="ECO:0007669"/>
    <property type="project" value="InterPro"/>
</dbReference>
<accession>A0AAV7IH31</accession>
<protein>
    <recommendedName>
        <fullName evidence="2">CCHC-type domain-containing protein</fullName>
    </recommendedName>
</protein>
<comment type="caution">
    <text evidence="3">The sequence shown here is derived from an EMBL/GenBank/DDBJ whole genome shotgun (WGS) entry which is preliminary data.</text>
</comment>